<reference evidence="1 2" key="1">
    <citation type="submission" date="2020-03" db="EMBL/GenBank/DDBJ databases">
        <authorList>
            <person name="Picone N."/>
        </authorList>
    </citation>
    <scope>NUCLEOTIDE SEQUENCE [LARGE SCALE GENOMIC DNA]</scope>
    <source>
        <strain evidence="1">NSCAC1</strain>
    </source>
</reference>
<dbReference type="Gene3D" id="3.40.50.150">
    <property type="entry name" value="Vaccinia Virus protein VP39"/>
    <property type="match status" value="1"/>
</dbReference>
<evidence type="ECO:0000313" key="1">
    <source>
        <dbReference type="EMBL" id="CAB1276901.1"/>
    </source>
</evidence>
<dbReference type="GO" id="GO:0032259">
    <property type="term" value="P:methylation"/>
    <property type="evidence" value="ECO:0007669"/>
    <property type="project" value="UniProtKB-KW"/>
</dbReference>
<gene>
    <name evidence="1" type="ORF">NSCAC_1401</name>
</gene>
<dbReference type="KEGG" id="ntg:NSCAC_1401"/>
<dbReference type="SUPFAM" id="SSF53335">
    <property type="entry name" value="S-adenosyl-L-methionine-dependent methyltransferases"/>
    <property type="match status" value="1"/>
</dbReference>
<keyword evidence="2" id="KW-1185">Reference proteome</keyword>
<proteinExistence type="predicted"/>
<dbReference type="RefSeq" id="WP_197744086.1">
    <property type="nucleotide sequence ID" value="NZ_LR778175.1"/>
</dbReference>
<dbReference type="GO" id="GO:0008168">
    <property type="term" value="F:methyltransferase activity"/>
    <property type="evidence" value="ECO:0007669"/>
    <property type="project" value="UniProtKB-KW"/>
</dbReference>
<organism evidence="1 2">
    <name type="scientific">Candidatus Nitrosacidococcus tergens</name>
    <dbReference type="NCBI Taxonomy" id="553981"/>
    <lineage>
        <taxon>Bacteria</taxon>
        <taxon>Pseudomonadati</taxon>
        <taxon>Pseudomonadota</taxon>
        <taxon>Gammaproteobacteria</taxon>
        <taxon>Chromatiales</taxon>
        <taxon>Chromatiaceae</taxon>
        <taxon>Candidatus Nitrosacidococcus</taxon>
    </lineage>
</organism>
<dbReference type="Pfam" id="PF13489">
    <property type="entry name" value="Methyltransf_23"/>
    <property type="match status" value="1"/>
</dbReference>
<dbReference type="Proteomes" id="UP000516072">
    <property type="component" value="Chromosome"/>
</dbReference>
<dbReference type="EMBL" id="LR778175">
    <property type="protein sequence ID" value="CAB1276901.1"/>
    <property type="molecule type" value="Genomic_DNA"/>
</dbReference>
<dbReference type="AlphaFoldDB" id="A0A7G1QBU3"/>
<sequence length="304" mass="34695">MYDQDLKRDLIRVTKAILTNQFARWAPRLYIKYTKQTGRGSSESSSHEVACYFQNCFIDYFNVLGISSDAIPAYLSGKHVFEYGPGDIPGVALLMVAHGAERVTCIDRFPMLSFSPQNIKIMNQLMADMSGEVLQRAKDCFLENGNPSSGFSSRIQYLVRPSGLSELHEEADLIISRAVLEHTNNLSASFTDMYQTLRKGGITIHEVDLKSHGLHRKNPLDFLTWPNYLWSCMYSYKGVPNRLRINHYRECIAATNFKTILIQPTSIANEQDVKSIRPYLAKSFQNISEEDLSWLSFWVVLEKV</sequence>
<evidence type="ECO:0000313" key="2">
    <source>
        <dbReference type="Proteomes" id="UP000516072"/>
    </source>
</evidence>
<name>A0A7G1QBU3_9GAMM</name>
<accession>A0A7G1QBU3</accession>
<keyword evidence="1" id="KW-0489">Methyltransferase</keyword>
<dbReference type="InterPro" id="IPR029063">
    <property type="entry name" value="SAM-dependent_MTases_sf"/>
</dbReference>
<protein>
    <submittedName>
        <fullName evidence="1">Methyltransferase type 12</fullName>
    </submittedName>
</protein>
<keyword evidence="1" id="KW-0808">Transferase</keyword>